<accession>A0ABR6TMN6</accession>
<protein>
    <submittedName>
        <fullName evidence="1">Uncharacterized protein</fullName>
    </submittedName>
</protein>
<comment type="caution">
    <text evidence="1">The sequence shown here is derived from an EMBL/GenBank/DDBJ whole genome shotgun (WGS) entry which is preliminary data.</text>
</comment>
<dbReference type="EMBL" id="JABGBW010000007">
    <property type="protein sequence ID" value="MBC2576580.1"/>
    <property type="molecule type" value="Genomic_DNA"/>
</dbReference>
<organism evidence="1 2">
    <name type="scientific">Peptostreptococcus canis</name>
    <dbReference type="NCBI Taxonomy" id="1159213"/>
    <lineage>
        <taxon>Bacteria</taxon>
        <taxon>Bacillati</taxon>
        <taxon>Bacillota</taxon>
        <taxon>Clostridia</taxon>
        <taxon>Peptostreptococcales</taxon>
        <taxon>Peptostreptococcaceae</taxon>
        <taxon>Peptostreptococcus</taxon>
    </lineage>
</organism>
<sequence length="52" mass="6236">MNFMYLMFREKGIMPSSTFQMKKGERIIATAFLREEIEERKKAAEEIEKAYN</sequence>
<name>A0ABR6TMN6_9FIRM</name>
<dbReference type="Proteomes" id="UP000713904">
    <property type="component" value="Unassembled WGS sequence"/>
</dbReference>
<evidence type="ECO:0000313" key="1">
    <source>
        <dbReference type="EMBL" id="MBC2576580.1"/>
    </source>
</evidence>
<evidence type="ECO:0000313" key="2">
    <source>
        <dbReference type="Proteomes" id="UP000713904"/>
    </source>
</evidence>
<keyword evidence="2" id="KW-1185">Reference proteome</keyword>
<reference evidence="1 2" key="1">
    <citation type="submission" date="2020-05" db="EMBL/GenBank/DDBJ databases">
        <title>Draft genome of xy-202 and genomic insight in genome of the genus Peptostreptococcus.</title>
        <authorList>
            <person name="Zhang Z."/>
        </authorList>
    </citation>
    <scope>NUCLEOTIDE SEQUENCE [LARGE SCALE GENOMIC DNA]</scope>
    <source>
        <strain evidence="1 2">DSM 27025</strain>
    </source>
</reference>
<gene>
    <name evidence="1" type="ORF">HLB29_07745</name>
</gene>
<dbReference type="RefSeq" id="WP_185624618.1">
    <property type="nucleotide sequence ID" value="NZ_JABGBW010000007.1"/>
</dbReference>
<proteinExistence type="predicted"/>